<dbReference type="Proteomes" id="UP000276834">
    <property type="component" value="Unassembled WGS sequence"/>
</dbReference>
<feature type="region of interest" description="Disordered" evidence="1">
    <location>
        <begin position="47"/>
        <end position="90"/>
    </location>
</feature>
<gene>
    <name evidence="2" type="ORF">DV515_00016283</name>
</gene>
<sequence length="90" mass="10275">MTWRELEQLKAFTAVPTIFLPCTTLQTLGSRSRTRAELLITRKHKRLVPDLLPGHGHKDSSGNNHRSEEKDTKRANTPVWLSQGRSENIN</sequence>
<dbReference type="AlphaFoldDB" id="A0A3L8RUC3"/>
<keyword evidence="3" id="KW-1185">Reference proteome</keyword>
<protein>
    <submittedName>
        <fullName evidence="2">Uncharacterized protein</fullName>
    </submittedName>
</protein>
<feature type="compositionally biased region" description="Basic and acidic residues" evidence="1">
    <location>
        <begin position="56"/>
        <end position="74"/>
    </location>
</feature>
<reference evidence="2 3" key="1">
    <citation type="journal article" date="2018" name="Proc. R. Soc. B">
        <title>A non-coding region near Follistatin controls head colour polymorphism in the Gouldian finch.</title>
        <authorList>
            <person name="Toomey M.B."/>
            <person name="Marques C.I."/>
            <person name="Andrade P."/>
            <person name="Araujo P.M."/>
            <person name="Sabatino S."/>
            <person name="Gazda M.A."/>
            <person name="Afonso S."/>
            <person name="Lopes R.J."/>
            <person name="Corbo J.C."/>
            <person name="Carneiro M."/>
        </authorList>
    </citation>
    <scope>NUCLEOTIDE SEQUENCE [LARGE SCALE GENOMIC DNA]</scope>
    <source>
        <strain evidence="2">Red01</strain>
        <tissue evidence="2">Muscle</tissue>
    </source>
</reference>
<evidence type="ECO:0000313" key="2">
    <source>
        <dbReference type="EMBL" id="RLV84383.1"/>
    </source>
</evidence>
<evidence type="ECO:0000256" key="1">
    <source>
        <dbReference type="SAM" id="MobiDB-lite"/>
    </source>
</evidence>
<organism evidence="2 3">
    <name type="scientific">Chloebia gouldiae</name>
    <name type="common">Gouldian finch</name>
    <name type="synonym">Erythrura gouldiae</name>
    <dbReference type="NCBI Taxonomy" id="44316"/>
    <lineage>
        <taxon>Eukaryota</taxon>
        <taxon>Metazoa</taxon>
        <taxon>Chordata</taxon>
        <taxon>Craniata</taxon>
        <taxon>Vertebrata</taxon>
        <taxon>Euteleostomi</taxon>
        <taxon>Archelosauria</taxon>
        <taxon>Archosauria</taxon>
        <taxon>Dinosauria</taxon>
        <taxon>Saurischia</taxon>
        <taxon>Theropoda</taxon>
        <taxon>Coelurosauria</taxon>
        <taxon>Aves</taxon>
        <taxon>Neognathae</taxon>
        <taxon>Neoaves</taxon>
        <taxon>Telluraves</taxon>
        <taxon>Australaves</taxon>
        <taxon>Passeriformes</taxon>
        <taxon>Passeroidea</taxon>
        <taxon>Passeridae</taxon>
        <taxon>Chloebia</taxon>
    </lineage>
</organism>
<evidence type="ECO:0000313" key="3">
    <source>
        <dbReference type="Proteomes" id="UP000276834"/>
    </source>
</evidence>
<feature type="compositionally biased region" description="Polar residues" evidence="1">
    <location>
        <begin position="79"/>
        <end position="90"/>
    </location>
</feature>
<comment type="caution">
    <text evidence="2">The sequence shown here is derived from an EMBL/GenBank/DDBJ whole genome shotgun (WGS) entry which is preliminary data.</text>
</comment>
<proteinExistence type="predicted"/>
<accession>A0A3L8RUC3</accession>
<dbReference type="EMBL" id="QUSF01000279">
    <property type="protein sequence ID" value="RLV84383.1"/>
    <property type="molecule type" value="Genomic_DNA"/>
</dbReference>
<name>A0A3L8RUC3_CHLGU</name>